<reference evidence="2 3" key="1">
    <citation type="submission" date="2019-07" db="EMBL/GenBank/DDBJ databases">
        <title>Whole genome shotgun sequence of Kocuria turfanensis NBRC 107627.</title>
        <authorList>
            <person name="Hosoyama A."/>
            <person name="Uohara A."/>
            <person name="Ohji S."/>
            <person name="Ichikawa N."/>
        </authorList>
    </citation>
    <scope>NUCLEOTIDE SEQUENCE [LARGE SCALE GENOMIC DNA]</scope>
    <source>
        <strain evidence="2 3">NBRC 107627</strain>
    </source>
</reference>
<keyword evidence="3" id="KW-1185">Reference proteome</keyword>
<name>A0A512I9A1_9MICC</name>
<organism evidence="2 3">
    <name type="scientific">Kocuria turfanensis</name>
    <dbReference type="NCBI Taxonomy" id="388357"/>
    <lineage>
        <taxon>Bacteria</taxon>
        <taxon>Bacillati</taxon>
        <taxon>Actinomycetota</taxon>
        <taxon>Actinomycetes</taxon>
        <taxon>Micrococcales</taxon>
        <taxon>Micrococcaceae</taxon>
        <taxon>Kocuria</taxon>
    </lineage>
</organism>
<accession>A0A512I9A1</accession>
<dbReference type="RefSeq" id="WP_062734513.1">
    <property type="nucleotide sequence ID" value="NZ_BJZS01000012.1"/>
</dbReference>
<evidence type="ECO:0000313" key="3">
    <source>
        <dbReference type="Proteomes" id="UP000321103"/>
    </source>
</evidence>
<dbReference type="EMBL" id="BJZS01000012">
    <property type="protein sequence ID" value="GEO94250.1"/>
    <property type="molecule type" value="Genomic_DNA"/>
</dbReference>
<protein>
    <recommendedName>
        <fullName evidence="1">SnoaL-like domain-containing protein</fullName>
    </recommendedName>
</protein>
<evidence type="ECO:0000313" key="2">
    <source>
        <dbReference type="EMBL" id="GEO94250.1"/>
    </source>
</evidence>
<dbReference type="InterPro" id="IPR032710">
    <property type="entry name" value="NTF2-like_dom_sf"/>
</dbReference>
<dbReference type="Pfam" id="PF12680">
    <property type="entry name" value="SnoaL_2"/>
    <property type="match status" value="1"/>
</dbReference>
<gene>
    <name evidence="2" type="ORF">KTU01_03730</name>
</gene>
<dbReference type="SUPFAM" id="SSF54427">
    <property type="entry name" value="NTF2-like"/>
    <property type="match status" value="2"/>
</dbReference>
<feature type="domain" description="SnoaL-like" evidence="1">
    <location>
        <begin position="13"/>
        <end position="100"/>
    </location>
</feature>
<dbReference type="InterPro" id="IPR037401">
    <property type="entry name" value="SnoaL-like"/>
</dbReference>
<sequence>MSSKQIVLTAGTDLFGHRDPSALDRYWAPDFRQHSALGADGREGLRAVLQQLPEDFRIDNLRMLEDGDMVAVHCVYHGLAPEPLVAVDVFRVAGDRLAEHWDAYAPLPGGAAGAHRIDGPRQVTDHEHTAANKALITEWVHERLLGADREALAELARDPRYVEHGAGPGARLARHALHRVLGEGDFVLTVTEGVLEPDGEAPEHGDRRPAGCYDLWRVVDGRILEHWEVVQPVPERMPHGNGFF</sequence>
<dbReference type="AlphaFoldDB" id="A0A512I9A1"/>
<proteinExistence type="predicted"/>
<dbReference type="STRING" id="388357.GCA_001580365_00704"/>
<dbReference type="Proteomes" id="UP000321103">
    <property type="component" value="Unassembled WGS sequence"/>
</dbReference>
<evidence type="ECO:0000259" key="1">
    <source>
        <dbReference type="Pfam" id="PF12680"/>
    </source>
</evidence>
<dbReference type="Gene3D" id="3.10.450.50">
    <property type="match status" value="2"/>
</dbReference>
<comment type="caution">
    <text evidence="2">The sequence shown here is derived from an EMBL/GenBank/DDBJ whole genome shotgun (WGS) entry which is preliminary data.</text>
</comment>